<reference evidence="4" key="1">
    <citation type="submission" date="2014-03" db="EMBL/GenBank/DDBJ databases">
        <title>The Genome Sequence of Puccinia striiformis f. sp. tritici PST-78.</title>
        <authorList>
            <consortium name="The Broad Institute Genome Sequencing Platform"/>
            <person name="Cuomo C."/>
            <person name="Hulbert S."/>
            <person name="Chen X."/>
            <person name="Walker B."/>
            <person name="Young S.K."/>
            <person name="Zeng Q."/>
            <person name="Gargeya S."/>
            <person name="Fitzgerald M."/>
            <person name="Haas B."/>
            <person name="Abouelleil A."/>
            <person name="Alvarado L."/>
            <person name="Arachchi H.M."/>
            <person name="Berlin A.M."/>
            <person name="Chapman S.B."/>
            <person name="Goldberg J."/>
            <person name="Griggs A."/>
            <person name="Gujja S."/>
            <person name="Hansen M."/>
            <person name="Howarth C."/>
            <person name="Imamovic A."/>
            <person name="Larimer J."/>
            <person name="McCowan C."/>
            <person name="Montmayeur A."/>
            <person name="Murphy C."/>
            <person name="Neiman D."/>
            <person name="Pearson M."/>
            <person name="Priest M."/>
            <person name="Roberts A."/>
            <person name="Saif S."/>
            <person name="Shea T."/>
            <person name="Sisk P."/>
            <person name="Sykes S."/>
            <person name="Wortman J."/>
            <person name="Nusbaum C."/>
            <person name="Birren B."/>
        </authorList>
    </citation>
    <scope>NUCLEOTIDE SEQUENCE [LARGE SCALE GENOMIC DNA]</scope>
    <source>
        <strain evidence="4">race PST-78</strain>
    </source>
</reference>
<name>A0A0L0VCW3_9BASI</name>
<organism evidence="3 4">
    <name type="scientific">Puccinia striiformis f. sp. tritici PST-78</name>
    <dbReference type="NCBI Taxonomy" id="1165861"/>
    <lineage>
        <taxon>Eukaryota</taxon>
        <taxon>Fungi</taxon>
        <taxon>Dikarya</taxon>
        <taxon>Basidiomycota</taxon>
        <taxon>Pucciniomycotina</taxon>
        <taxon>Pucciniomycetes</taxon>
        <taxon>Pucciniales</taxon>
        <taxon>Pucciniaceae</taxon>
        <taxon>Puccinia</taxon>
    </lineage>
</organism>
<dbReference type="PANTHER" id="PTHR38248">
    <property type="entry name" value="FUNK1 6"/>
    <property type="match status" value="1"/>
</dbReference>
<dbReference type="SUPFAM" id="SSF56112">
    <property type="entry name" value="Protein kinase-like (PK-like)"/>
    <property type="match status" value="1"/>
</dbReference>
<dbReference type="Proteomes" id="UP000054564">
    <property type="component" value="Unassembled WGS sequence"/>
</dbReference>
<dbReference type="InterPro" id="IPR040976">
    <property type="entry name" value="Pkinase_fungal"/>
</dbReference>
<comment type="caution">
    <text evidence="3">The sequence shown here is derived from an EMBL/GenBank/DDBJ whole genome shotgun (WGS) entry which is preliminary data.</text>
</comment>
<sequence>MDNQTGDLQNSLRNILNSQDINTVEGFFGLERSKMSETTRFLIAKVVASDDKYLIKDQFATMLSHVENAAFEYFKPLILAILANETKTNQRMYDIILKGLNNHSTASSLTPSRVRTGNTSSHTNYSGHLHHYIRALRGELKGLWYHAPDLVKSFIDQDHIHPAFRPQPDENFINEKCNEQLADTNQSTMLKWIDSLFEYCTRLDQQSPNAQTSRIWRSHPNAYVTGIDWKRKLDGAITHRHAPVGNHIRDILVPFEIKNRKKYARTAAIGLAKYVAEVFKSQPTRSYVVGLTLCGTWMQLWKFDRSGAIGSELFDVKANPENLKNFFALIQRLLTCDKRFLGFDPSFIDINGQASTGTHKQQKIQIKTKTTHLSGDELQKYLIKDSWQPLDRAVEGEILCDVTAGNAPHVARYSHHEDVHVDDKRIDIESHVRGGIAFKKSENIPADHEPAPPEDTTNSSDAPSYPEEPENCFINRVHRRLIWKDGGTSIWEVDSPVALLEALEGCIRGHQAILLAGYLHRDISINNLMVAKQTDNPARKSFVIDLDVAVDHRTQSPEDLHTRTGTRIFMSSNLLAGKHTHSFVDDLESFFWVLIWICIHHRDDKSTNINTSDWNKQDSLALGMIKGSYLKTPQLLTMLFRPQYKNSEPLICCVEEFAQIMDNSGVRTMEAKTLYSHILNIFRKAQGKLIVPAQ</sequence>
<dbReference type="PANTHER" id="PTHR38248:SF2">
    <property type="entry name" value="FUNK1 11"/>
    <property type="match status" value="1"/>
</dbReference>
<dbReference type="Pfam" id="PF17667">
    <property type="entry name" value="Pkinase_fungal"/>
    <property type="match status" value="1"/>
</dbReference>
<dbReference type="EMBL" id="AJIL01000072">
    <property type="protein sequence ID" value="KNE97128.1"/>
    <property type="molecule type" value="Genomic_DNA"/>
</dbReference>
<dbReference type="STRING" id="1165861.A0A0L0VCW3"/>
<accession>A0A0L0VCW3</accession>
<gene>
    <name evidence="3" type="ORF">PSTG_09554</name>
</gene>
<keyword evidence="4" id="KW-1185">Reference proteome</keyword>
<dbReference type="AlphaFoldDB" id="A0A0L0VCW3"/>
<evidence type="ECO:0000313" key="4">
    <source>
        <dbReference type="Proteomes" id="UP000054564"/>
    </source>
</evidence>
<evidence type="ECO:0000256" key="1">
    <source>
        <dbReference type="SAM" id="MobiDB-lite"/>
    </source>
</evidence>
<proteinExistence type="predicted"/>
<feature type="region of interest" description="Disordered" evidence="1">
    <location>
        <begin position="439"/>
        <end position="469"/>
    </location>
</feature>
<dbReference type="InterPro" id="IPR011009">
    <property type="entry name" value="Kinase-like_dom_sf"/>
</dbReference>
<protein>
    <recommendedName>
        <fullName evidence="2">Fungal-type protein kinase domain-containing protein</fullName>
    </recommendedName>
</protein>
<feature type="compositionally biased region" description="Basic and acidic residues" evidence="1">
    <location>
        <begin position="439"/>
        <end position="451"/>
    </location>
</feature>
<feature type="domain" description="Fungal-type protein kinase" evidence="2">
    <location>
        <begin position="243"/>
        <end position="598"/>
    </location>
</feature>
<evidence type="ECO:0000313" key="3">
    <source>
        <dbReference type="EMBL" id="KNE97128.1"/>
    </source>
</evidence>
<evidence type="ECO:0000259" key="2">
    <source>
        <dbReference type="Pfam" id="PF17667"/>
    </source>
</evidence>
<dbReference type="Gene3D" id="1.10.510.10">
    <property type="entry name" value="Transferase(Phosphotransferase) domain 1"/>
    <property type="match status" value="1"/>
</dbReference>